<feature type="transmembrane region" description="Helical" evidence="1">
    <location>
        <begin position="347"/>
        <end position="367"/>
    </location>
</feature>
<sequence length="561" mass="63167">MFLLKLVMAPAAFYRKMGVNTSQLFAILKTKLIIDNRRPFSLKSMGRRAKQTNSNTTLTTLLLSLVYGFLFLYAAAFDGLELQMIVVFSLFIFMLASILINDFTDILVDARDNYIILPKPVNDRTIVVSKVLHIFLHIVKIVIPMMLPALIMVAVNYNIAILLAFVLMVLFATMFTIFLINLLYVIILNLVSPTRFKSILSFIQIVFIVVLYGGFQLLPRMMKTPASIHFSQDSSILLLPSYWFAAGTKGLGTFSGVTTEILGTCLAFIFPVLALYVMIRFLAPVFNRKLSSINEASSNIIPKTKASQKHAGIKSYSTLMAKIFTRNGLEKMGFLFSWKIGNRSKDFYMKVYPSFGYILVMIFIVFYKDNNIKITDIQHVTIDSKVLKLWLLGIVYFTGLVLFTVLAQLPFSEKYKAAWLFHTTPVIDPGKILAGAFKSIIVKFYLPFILIFGMIAICLFGWVSLPNLLLGVSNVVLIAAMVYYSANSSFPFSELQDSGAGGSKFMKNFFKTILMGILAVVQYFIFSFTAVVFIFLALSIIANWLLLDSIKKISWNKILGI</sequence>
<dbReference type="AlphaFoldDB" id="A0A386HL76"/>
<dbReference type="OrthoDB" id="2659138at2"/>
<dbReference type="Proteomes" id="UP000266118">
    <property type="component" value="Chromosome"/>
</dbReference>
<dbReference type="KEGG" id="ark:D6B99_02220"/>
<feature type="transmembrane region" description="Helical" evidence="1">
    <location>
        <begin position="387"/>
        <end position="407"/>
    </location>
</feature>
<keyword evidence="1" id="KW-0472">Membrane</keyword>
<keyword evidence="1" id="KW-1133">Transmembrane helix</keyword>
<feature type="transmembrane region" description="Helical" evidence="1">
    <location>
        <begin position="55"/>
        <end position="76"/>
    </location>
</feature>
<evidence type="ECO:0000313" key="3">
    <source>
        <dbReference type="Proteomes" id="UP000266118"/>
    </source>
</evidence>
<organism evidence="2 3">
    <name type="scientific">Arachidicoccus soli</name>
    <dbReference type="NCBI Taxonomy" id="2341117"/>
    <lineage>
        <taxon>Bacteria</taxon>
        <taxon>Pseudomonadati</taxon>
        <taxon>Bacteroidota</taxon>
        <taxon>Chitinophagia</taxon>
        <taxon>Chitinophagales</taxon>
        <taxon>Chitinophagaceae</taxon>
        <taxon>Arachidicoccus</taxon>
    </lineage>
</organism>
<feature type="transmembrane region" description="Helical" evidence="1">
    <location>
        <begin position="82"/>
        <end position="101"/>
    </location>
</feature>
<evidence type="ECO:0000313" key="2">
    <source>
        <dbReference type="EMBL" id="AYD46535.1"/>
    </source>
</evidence>
<keyword evidence="1" id="KW-0812">Transmembrane</keyword>
<protein>
    <submittedName>
        <fullName evidence="2">Uncharacterized protein</fullName>
    </submittedName>
</protein>
<feature type="transmembrane region" description="Helical" evidence="1">
    <location>
        <begin position="161"/>
        <end position="187"/>
    </location>
</feature>
<feature type="transmembrane region" description="Helical" evidence="1">
    <location>
        <begin position="468"/>
        <end position="486"/>
    </location>
</feature>
<feature type="transmembrane region" description="Helical" evidence="1">
    <location>
        <begin position="134"/>
        <end position="155"/>
    </location>
</feature>
<feature type="transmembrane region" description="Helical" evidence="1">
    <location>
        <begin position="444"/>
        <end position="462"/>
    </location>
</feature>
<feature type="transmembrane region" description="Helical" evidence="1">
    <location>
        <begin position="199"/>
        <end position="218"/>
    </location>
</feature>
<feature type="transmembrane region" description="Helical" evidence="1">
    <location>
        <begin position="261"/>
        <end position="283"/>
    </location>
</feature>
<name>A0A386HL76_9BACT</name>
<feature type="transmembrane region" description="Helical" evidence="1">
    <location>
        <begin position="513"/>
        <end position="546"/>
    </location>
</feature>
<proteinExistence type="predicted"/>
<accession>A0A386HL76</accession>
<dbReference type="EMBL" id="CP032489">
    <property type="protein sequence ID" value="AYD46535.1"/>
    <property type="molecule type" value="Genomic_DNA"/>
</dbReference>
<keyword evidence="3" id="KW-1185">Reference proteome</keyword>
<reference evidence="2 3" key="1">
    <citation type="submission" date="2018-09" db="EMBL/GenBank/DDBJ databases">
        <title>Arachidicoccus sp. nov., a bacterium isolated from soil.</title>
        <authorList>
            <person name="Weon H.-Y."/>
            <person name="Kwon S.-W."/>
            <person name="Lee S.A."/>
        </authorList>
    </citation>
    <scope>NUCLEOTIDE SEQUENCE [LARGE SCALE GENOMIC DNA]</scope>
    <source>
        <strain evidence="2 3">KIS59-12</strain>
    </source>
</reference>
<evidence type="ECO:0000256" key="1">
    <source>
        <dbReference type="SAM" id="Phobius"/>
    </source>
</evidence>
<gene>
    <name evidence="2" type="ORF">D6B99_02220</name>
</gene>